<protein>
    <submittedName>
        <fullName evidence="3">Uncharacterized protein</fullName>
    </submittedName>
</protein>
<proteinExistence type="predicted"/>
<dbReference type="Proteomes" id="UP000825729">
    <property type="component" value="Unassembled WGS sequence"/>
</dbReference>
<evidence type="ECO:0000256" key="2">
    <source>
        <dbReference type="SAM" id="MobiDB-lite"/>
    </source>
</evidence>
<feature type="coiled-coil region" evidence="1">
    <location>
        <begin position="127"/>
        <end position="281"/>
    </location>
</feature>
<accession>A0AAV7ELU8</accession>
<dbReference type="AlphaFoldDB" id="A0AAV7ELU8"/>
<feature type="coiled-coil region" evidence="1">
    <location>
        <begin position="74"/>
        <end position="101"/>
    </location>
</feature>
<name>A0AAV7ELU8_ARIFI</name>
<evidence type="ECO:0000313" key="4">
    <source>
        <dbReference type="Proteomes" id="UP000825729"/>
    </source>
</evidence>
<feature type="compositionally biased region" description="Basic and acidic residues" evidence="2">
    <location>
        <begin position="659"/>
        <end position="674"/>
    </location>
</feature>
<dbReference type="PANTHER" id="PTHR47747">
    <property type="entry name" value="RIBONUCLEASE P PROTEIN SUBUNIT P38-LIKE PROTEIN"/>
    <property type="match status" value="1"/>
</dbReference>
<dbReference type="EMBL" id="JAINDJ010000005">
    <property type="protein sequence ID" value="KAG9448218.1"/>
    <property type="molecule type" value="Genomic_DNA"/>
</dbReference>
<keyword evidence="1" id="KW-0175">Coiled coil</keyword>
<keyword evidence="4" id="KW-1185">Reference proteome</keyword>
<comment type="caution">
    <text evidence="3">The sequence shown here is derived from an EMBL/GenBank/DDBJ whole genome shotgun (WGS) entry which is preliminary data.</text>
</comment>
<reference evidence="3 4" key="1">
    <citation type="submission" date="2021-07" db="EMBL/GenBank/DDBJ databases">
        <title>The Aristolochia fimbriata genome: insights into angiosperm evolution, floral development and chemical biosynthesis.</title>
        <authorList>
            <person name="Jiao Y."/>
        </authorList>
    </citation>
    <scope>NUCLEOTIDE SEQUENCE [LARGE SCALE GENOMIC DNA]</scope>
    <source>
        <strain evidence="3">IBCAS-2021</strain>
        <tissue evidence="3">Leaf</tissue>
    </source>
</reference>
<feature type="coiled-coil region" evidence="1">
    <location>
        <begin position="466"/>
        <end position="521"/>
    </location>
</feature>
<dbReference type="PANTHER" id="PTHR47747:SF2">
    <property type="entry name" value="RIBONUCLEASE P PROTEIN SUBUNIT P38-LIKE PROTEIN"/>
    <property type="match status" value="1"/>
</dbReference>
<organism evidence="3 4">
    <name type="scientific">Aristolochia fimbriata</name>
    <name type="common">White veined hardy Dutchman's pipe vine</name>
    <dbReference type="NCBI Taxonomy" id="158543"/>
    <lineage>
        <taxon>Eukaryota</taxon>
        <taxon>Viridiplantae</taxon>
        <taxon>Streptophyta</taxon>
        <taxon>Embryophyta</taxon>
        <taxon>Tracheophyta</taxon>
        <taxon>Spermatophyta</taxon>
        <taxon>Magnoliopsida</taxon>
        <taxon>Magnoliidae</taxon>
        <taxon>Piperales</taxon>
        <taxon>Aristolochiaceae</taxon>
        <taxon>Aristolochia</taxon>
    </lineage>
</organism>
<sequence length="884" mass="101295">MEAQVVSASGLPLTVEKDVSPFSIYFGVSCAFVALRLLEEKRTDLIDGKWSIIKDKMLQGSAQLLGLLVWKAQRGEAEEERIKLLSQLKKAETEVAELRLRRTEDAKANEKVVAIFASQEQGWICERKRLRLQIQALFNELRNFDTRNKQTASDLNGKIKEMEEAIQSREKALEEEEKKRKELEEKVQIAEEVVEELRETMKKEAQEHSADLWKHKTAFIELVSNQRQLEAEMGRAVREVEATKQELDTVLEQKEEAATIVEKLSLEVVKLQKDAEQKDKILSAMLRKSKLDTSEKQILLKEIKICNTRKKQAELESERWRSRCEVRNENHLRGKSGNRGDLRSERLASEKKVFDAIEVGCSKNRSGVNPRALLLEFLEADQRKAIESLSPNEMDDALIQSSMKYSTDENVELAISTEVQQLEDWIRMETQKYASIIEQRHCSEIDAFAEQMRFKDEKIEVYRWRLLSMELESKRLQSHIEALEESVARFREENLKLEALLLDKEKELKTLKEKLASSSLRSRKNNGSHNPRFQSVDPMTLWSEVKIIKKKLKENGSDDPGTTLYLQDQQTALVLQGDDWSDQTTTLALPCGEFVGPSTERSCKQPFEEVERSGENCERRSEKLSLTMHASEEEIEEEKEVVVDPCDDPMENLSSSCHLEPKSDDKISSEGHFKKKDSPWKMDLQALGVSYKIKRLKQQLLLLERLTGSHAFTRPASNEETGYEPGICESGKTGSQGQQTKGVQLIISLLNKQVKRYQSLEEKTNDLCKRLENRRQDGCSDSNLVRSKKGTDSLENFLEETFQLQRYMVATGQKLTEIQSRISSNISGGLEGSEKCEGFDIRQFADNVRTLSREVQRGLEIRISRIIGDLEGTLACEGILHLRI</sequence>
<feature type="region of interest" description="Disordered" evidence="2">
    <location>
        <begin position="654"/>
        <end position="674"/>
    </location>
</feature>
<evidence type="ECO:0000313" key="3">
    <source>
        <dbReference type="EMBL" id="KAG9448218.1"/>
    </source>
</evidence>
<evidence type="ECO:0000256" key="1">
    <source>
        <dbReference type="SAM" id="Coils"/>
    </source>
</evidence>
<gene>
    <name evidence="3" type="ORF">H6P81_014346</name>
</gene>